<name>A0AAP0H6R1_9ASTR</name>
<gene>
    <name evidence="5" type="ORF">SSX86_005298</name>
</gene>
<evidence type="ECO:0000256" key="1">
    <source>
        <dbReference type="ARBA" id="ARBA00007447"/>
    </source>
</evidence>
<feature type="compositionally biased region" description="Polar residues" evidence="2">
    <location>
        <begin position="89"/>
        <end position="100"/>
    </location>
</feature>
<dbReference type="InterPro" id="IPR032861">
    <property type="entry name" value="TAXi_N"/>
</dbReference>
<dbReference type="PANTHER" id="PTHR47965">
    <property type="entry name" value="ASPARTYL PROTEASE-RELATED"/>
    <property type="match status" value="1"/>
</dbReference>
<evidence type="ECO:0000256" key="3">
    <source>
        <dbReference type="SAM" id="SignalP"/>
    </source>
</evidence>
<dbReference type="EMBL" id="JBCNJP010000007">
    <property type="protein sequence ID" value="KAK9076963.1"/>
    <property type="molecule type" value="Genomic_DNA"/>
</dbReference>
<dbReference type="Proteomes" id="UP001408789">
    <property type="component" value="Unassembled WGS sequence"/>
</dbReference>
<organism evidence="5 6">
    <name type="scientific">Deinandra increscens subsp. villosa</name>
    <dbReference type="NCBI Taxonomy" id="3103831"/>
    <lineage>
        <taxon>Eukaryota</taxon>
        <taxon>Viridiplantae</taxon>
        <taxon>Streptophyta</taxon>
        <taxon>Embryophyta</taxon>
        <taxon>Tracheophyta</taxon>
        <taxon>Spermatophyta</taxon>
        <taxon>Magnoliopsida</taxon>
        <taxon>eudicotyledons</taxon>
        <taxon>Gunneridae</taxon>
        <taxon>Pentapetalae</taxon>
        <taxon>asterids</taxon>
        <taxon>campanulids</taxon>
        <taxon>Asterales</taxon>
        <taxon>Asteraceae</taxon>
        <taxon>Asteroideae</taxon>
        <taxon>Heliantheae alliance</taxon>
        <taxon>Madieae</taxon>
        <taxon>Madiinae</taxon>
        <taxon>Deinandra</taxon>
    </lineage>
</organism>
<dbReference type="Pfam" id="PF14541">
    <property type="entry name" value="TAXi_C"/>
    <property type="match status" value="1"/>
</dbReference>
<protein>
    <recommendedName>
        <fullName evidence="4">Peptidase A1 domain-containing protein</fullName>
    </recommendedName>
</protein>
<reference evidence="5 6" key="1">
    <citation type="submission" date="2024-04" db="EMBL/GenBank/DDBJ databases">
        <title>The reference genome of an endangered Asteraceae, Deinandra increscens subsp. villosa, native to the Central Coast of California.</title>
        <authorList>
            <person name="Guilliams M."/>
            <person name="Hasenstab-Lehman K."/>
            <person name="Meyer R."/>
            <person name="Mcevoy S."/>
        </authorList>
    </citation>
    <scope>NUCLEOTIDE SEQUENCE [LARGE SCALE GENOMIC DNA]</scope>
    <source>
        <tissue evidence="5">Leaf</tissue>
    </source>
</reference>
<dbReference type="InterPro" id="IPR032799">
    <property type="entry name" value="TAXi_C"/>
</dbReference>
<keyword evidence="3" id="KW-0732">Signal</keyword>
<dbReference type="PANTHER" id="PTHR47965:SF46">
    <property type="entry name" value="BASIC 7S GLOBULIN-LIKE"/>
    <property type="match status" value="1"/>
</dbReference>
<dbReference type="GO" id="GO:0006508">
    <property type="term" value="P:proteolysis"/>
    <property type="evidence" value="ECO:0007669"/>
    <property type="project" value="InterPro"/>
</dbReference>
<dbReference type="Gene3D" id="2.40.70.10">
    <property type="entry name" value="Acid Proteases"/>
    <property type="match status" value="2"/>
</dbReference>
<evidence type="ECO:0000256" key="2">
    <source>
        <dbReference type="SAM" id="MobiDB-lite"/>
    </source>
</evidence>
<feature type="chain" id="PRO_5042922403" description="Peptidase A1 domain-containing protein" evidence="3">
    <location>
        <begin position="23"/>
        <end position="406"/>
    </location>
</feature>
<feature type="signal peptide" evidence="3">
    <location>
        <begin position="1"/>
        <end position="22"/>
    </location>
</feature>
<dbReference type="GO" id="GO:0004190">
    <property type="term" value="F:aspartic-type endopeptidase activity"/>
    <property type="evidence" value="ECO:0007669"/>
    <property type="project" value="InterPro"/>
</dbReference>
<dbReference type="InterPro" id="IPR033121">
    <property type="entry name" value="PEPTIDASE_A1"/>
</dbReference>
<dbReference type="PROSITE" id="PS51767">
    <property type="entry name" value="PEPTIDASE_A1"/>
    <property type="match status" value="1"/>
</dbReference>
<dbReference type="Pfam" id="PF14543">
    <property type="entry name" value="TAXi_N"/>
    <property type="match status" value="1"/>
</dbReference>
<accession>A0AAP0H6R1</accession>
<dbReference type="InterPro" id="IPR021109">
    <property type="entry name" value="Peptidase_aspartic_dom_sf"/>
</dbReference>
<comment type="similarity">
    <text evidence="1">Belongs to the peptidase A1 family.</text>
</comment>
<dbReference type="AlphaFoldDB" id="A0AAP0H6R1"/>
<proteinExistence type="inferred from homology"/>
<dbReference type="SUPFAM" id="SSF50630">
    <property type="entry name" value="Acid proteases"/>
    <property type="match status" value="1"/>
</dbReference>
<feature type="domain" description="Peptidase A1" evidence="4">
    <location>
        <begin position="44"/>
        <end position="378"/>
    </location>
</feature>
<sequence length="406" mass="43370">MAPHLRPLFTLVFLTLNHLLTAQPTQFHRGFLLKLTKDPQTHQHTTQLLIGTPQIPTKLLVHLSGHSLWLNCPPSSPSRNLITHGSLQCQMAKSDGQNPESGQPGQFGQFGQSGQSHTVCDVRQRNPITGETGFGDLAEDIVSVDGIRGPISTVDRFLFSCSPEFLVNGLVNGAKGVLGFGKSKIGFQSQMVNNFDFPRKFTVCLSSSDGFIFSGAGVSNSLTYTPLMSSTDGYYVNVNAIKINGRRLAGGSPTGGVEISSTVPYTVMKSSLFEVFVKAFVAAASSMNLTAVAPVAPFGVCFSSPATPVPEIELVLQSELVKWRIQGRNLMVEVSDSVMCLGFVDGGLGMNGSMILGGHQLEDHILEFNLGSGMMGFSSSLLMEGNSCSKIRGVVSSSSSTQRVSL</sequence>
<feature type="compositionally biased region" description="Low complexity" evidence="2">
    <location>
        <begin position="101"/>
        <end position="114"/>
    </location>
</feature>
<dbReference type="InterPro" id="IPR001461">
    <property type="entry name" value="Aspartic_peptidase_A1"/>
</dbReference>
<evidence type="ECO:0000259" key="4">
    <source>
        <dbReference type="PROSITE" id="PS51767"/>
    </source>
</evidence>
<feature type="region of interest" description="Disordered" evidence="2">
    <location>
        <begin position="89"/>
        <end position="114"/>
    </location>
</feature>
<keyword evidence="6" id="KW-1185">Reference proteome</keyword>
<evidence type="ECO:0000313" key="6">
    <source>
        <dbReference type="Proteomes" id="UP001408789"/>
    </source>
</evidence>
<comment type="caution">
    <text evidence="5">The sequence shown here is derived from an EMBL/GenBank/DDBJ whole genome shotgun (WGS) entry which is preliminary data.</text>
</comment>
<evidence type="ECO:0000313" key="5">
    <source>
        <dbReference type="EMBL" id="KAK9076963.1"/>
    </source>
</evidence>